<keyword evidence="2" id="KW-1185">Reference proteome</keyword>
<organism evidence="1 2">
    <name type="scientific">Gigaspora margarita</name>
    <dbReference type="NCBI Taxonomy" id="4874"/>
    <lineage>
        <taxon>Eukaryota</taxon>
        <taxon>Fungi</taxon>
        <taxon>Fungi incertae sedis</taxon>
        <taxon>Mucoromycota</taxon>
        <taxon>Glomeromycotina</taxon>
        <taxon>Glomeromycetes</taxon>
        <taxon>Diversisporales</taxon>
        <taxon>Gigasporaceae</taxon>
        <taxon>Gigaspora</taxon>
    </lineage>
</organism>
<reference evidence="1 2" key="1">
    <citation type="submission" date="2021-06" db="EMBL/GenBank/DDBJ databases">
        <authorList>
            <person name="Kallberg Y."/>
            <person name="Tangrot J."/>
            <person name="Rosling A."/>
        </authorList>
    </citation>
    <scope>NUCLEOTIDE SEQUENCE [LARGE SCALE GENOMIC DNA]</scope>
    <source>
        <strain evidence="1 2">120-4 pot B 10/14</strain>
    </source>
</reference>
<comment type="caution">
    <text evidence="1">The sequence shown here is derived from an EMBL/GenBank/DDBJ whole genome shotgun (WGS) entry which is preliminary data.</text>
</comment>
<gene>
    <name evidence="1" type="ORF">GMARGA_LOCUS32963</name>
</gene>
<dbReference type="Proteomes" id="UP000789901">
    <property type="component" value="Unassembled WGS sequence"/>
</dbReference>
<dbReference type="EMBL" id="CAJVQB010053246">
    <property type="protein sequence ID" value="CAG8836288.1"/>
    <property type="molecule type" value="Genomic_DNA"/>
</dbReference>
<name>A0ABN7WMX3_GIGMA</name>
<evidence type="ECO:0000313" key="2">
    <source>
        <dbReference type="Proteomes" id="UP000789901"/>
    </source>
</evidence>
<protein>
    <submittedName>
        <fullName evidence="1">17244_t:CDS:1</fullName>
    </submittedName>
</protein>
<accession>A0ABN7WMX3</accession>
<evidence type="ECO:0000313" key="1">
    <source>
        <dbReference type="EMBL" id="CAG8836288.1"/>
    </source>
</evidence>
<feature type="non-terminal residue" evidence="1">
    <location>
        <position position="1"/>
    </location>
</feature>
<proteinExistence type="predicted"/>
<sequence>IIHDLVEAFIVADILLEKVNSLLLFFQKHCKEDGTIPQATTLCQSYLSHIFFEYLKSLKTLFSQKPVSITIDKTTDDCQ</sequence>